<dbReference type="InterPro" id="IPR039418">
    <property type="entry name" value="LexA-like"/>
</dbReference>
<gene>
    <name evidence="2" type="primary">lexA_1</name>
    <name evidence="2" type="ORF">Mrose_02276</name>
</gene>
<dbReference type="Gene3D" id="1.10.260.40">
    <property type="entry name" value="lambda repressor-like DNA-binding domains"/>
    <property type="match status" value="1"/>
</dbReference>
<dbReference type="GO" id="GO:0004252">
    <property type="term" value="F:serine-type endopeptidase activity"/>
    <property type="evidence" value="ECO:0007669"/>
    <property type="project" value="UniProtKB-EC"/>
</dbReference>
<feature type="domain" description="HTH cro/C1-type" evidence="1">
    <location>
        <begin position="10"/>
        <end position="70"/>
    </location>
</feature>
<evidence type="ECO:0000313" key="2">
    <source>
        <dbReference type="EMBL" id="RIH85316.1"/>
    </source>
</evidence>
<dbReference type="EMBL" id="QWLA01000044">
    <property type="protein sequence ID" value="RIH85316.1"/>
    <property type="molecule type" value="Genomic_DNA"/>
</dbReference>
<dbReference type="Pfam" id="PF00717">
    <property type="entry name" value="Peptidase_S24"/>
    <property type="match status" value="1"/>
</dbReference>
<reference evidence="2 3" key="1">
    <citation type="submission" date="2018-08" db="EMBL/GenBank/DDBJ databases">
        <title>Meiothermus roseus NBRC 110900 genome sequencing project.</title>
        <authorList>
            <person name="Da Costa M.S."/>
            <person name="Albuquerque L."/>
            <person name="Raposo P."/>
            <person name="Froufe H.J.C."/>
            <person name="Barroso C.S."/>
            <person name="Egas C."/>
        </authorList>
    </citation>
    <scope>NUCLEOTIDE SEQUENCE [LARGE SCALE GENOMIC DNA]</scope>
    <source>
        <strain evidence="2 3">NBRC 110900</strain>
    </source>
</reference>
<dbReference type="CDD" id="cd06529">
    <property type="entry name" value="S24_LexA-like"/>
    <property type="match status" value="1"/>
</dbReference>
<dbReference type="SUPFAM" id="SSF47413">
    <property type="entry name" value="lambda repressor-like DNA-binding domains"/>
    <property type="match status" value="1"/>
</dbReference>
<evidence type="ECO:0000259" key="1">
    <source>
        <dbReference type="PROSITE" id="PS50943"/>
    </source>
</evidence>
<dbReference type="CDD" id="cd00093">
    <property type="entry name" value="HTH_XRE"/>
    <property type="match status" value="1"/>
</dbReference>
<dbReference type="PROSITE" id="PS50943">
    <property type="entry name" value="HTH_CROC1"/>
    <property type="match status" value="1"/>
</dbReference>
<dbReference type="InterPro" id="IPR010982">
    <property type="entry name" value="Lambda_DNA-bd_dom_sf"/>
</dbReference>
<protein>
    <submittedName>
        <fullName evidence="2">LexA repressor</fullName>
        <ecNumber evidence="2">3.4.21.88</ecNumber>
    </submittedName>
</protein>
<dbReference type="InterPro" id="IPR001387">
    <property type="entry name" value="Cro/C1-type_HTH"/>
</dbReference>
<proteinExistence type="predicted"/>
<dbReference type="GO" id="GO:0003677">
    <property type="term" value="F:DNA binding"/>
    <property type="evidence" value="ECO:0007669"/>
    <property type="project" value="InterPro"/>
</dbReference>
<evidence type="ECO:0000313" key="3">
    <source>
        <dbReference type="Proteomes" id="UP000265341"/>
    </source>
</evidence>
<dbReference type="Pfam" id="PF01381">
    <property type="entry name" value="HTH_3"/>
    <property type="match status" value="1"/>
</dbReference>
<keyword evidence="2" id="KW-0378">Hydrolase</keyword>
<accession>A0A399ENZ1</accession>
<dbReference type="InterPro" id="IPR015927">
    <property type="entry name" value="Peptidase_S24_S26A/B/C"/>
</dbReference>
<dbReference type="Gene3D" id="2.10.109.10">
    <property type="entry name" value="Umud Fragment, subunit A"/>
    <property type="match status" value="1"/>
</dbReference>
<dbReference type="SUPFAM" id="SSF51306">
    <property type="entry name" value="LexA/Signal peptidase"/>
    <property type="match status" value="1"/>
</dbReference>
<name>A0A399ENZ1_9DEIN</name>
<organism evidence="2 3">
    <name type="scientific">Calidithermus roseus</name>
    <dbReference type="NCBI Taxonomy" id="1644118"/>
    <lineage>
        <taxon>Bacteria</taxon>
        <taxon>Thermotogati</taxon>
        <taxon>Deinococcota</taxon>
        <taxon>Deinococci</taxon>
        <taxon>Thermales</taxon>
        <taxon>Thermaceae</taxon>
        <taxon>Calidithermus</taxon>
    </lineage>
</organism>
<keyword evidence="3" id="KW-1185">Reference proteome</keyword>
<comment type="caution">
    <text evidence="2">The sequence shown here is derived from an EMBL/GenBank/DDBJ whole genome shotgun (WGS) entry which is preliminary data.</text>
</comment>
<dbReference type="AlphaFoldDB" id="A0A399ENZ1"/>
<dbReference type="InterPro" id="IPR036286">
    <property type="entry name" value="LexA/Signal_pep-like_sf"/>
</dbReference>
<dbReference type="Proteomes" id="UP000265341">
    <property type="component" value="Unassembled WGS sequence"/>
</dbReference>
<dbReference type="EC" id="3.4.21.88" evidence="2"/>
<dbReference type="OrthoDB" id="34486at2"/>
<dbReference type="RefSeq" id="WP_119278378.1">
    <property type="nucleotide sequence ID" value="NZ_QWLA01000044.1"/>
</dbReference>
<sequence length="239" mass="26501">MSVPDWATAIRKRREALGKSQGRLARELQGRLNQTEISRLERGLVHPTRSLGAIKLEALLQGLEWTPADFTRQTGLEYPGLGLQALGTLPYRPHLRVPLLGEVAAGMHPVEVLGEREEYLMVDEEFLPKGTRKDRLFALRVVGDSMISDELVGIPPGSVVLAEADRLPAPGEIVVVWVRCPKVGFEGGVIKVWSEGDDGQVLKSLNPRGPVFRLFDCDEVRVQGVFRLVMTPPSALRRR</sequence>